<feature type="signal peptide" evidence="1">
    <location>
        <begin position="1"/>
        <end position="19"/>
    </location>
</feature>
<protein>
    <submittedName>
        <fullName evidence="2">Outer membrane protein assembly factor BamE (Lipoprotein component of BamABCDE complex)</fullName>
    </submittedName>
</protein>
<dbReference type="Proteomes" id="UP000585721">
    <property type="component" value="Unassembled WGS sequence"/>
</dbReference>
<evidence type="ECO:0000313" key="2">
    <source>
        <dbReference type="EMBL" id="MBB6054596.1"/>
    </source>
</evidence>
<sequence>MKKIIVAGSLLVMAGVANAGLLESVAETTNAMVSSKESGITTEQAVTSLLKTKFQENVTTKAQVKANLGEPVATATSDSLEVWTYDINSVSSKLGTVAGIAKVLGTDTTTVEKKVELKFDGDVMKSYAVVDTAAAG</sequence>
<comment type="caution">
    <text evidence="2">The sequence shown here is derived from an EMBL/GenBank/DDBJ whole genome shotgun (WGS) entry which is preliminary data.</text>
</comment>
<reference evidence="2 3" key="1">
    <citation type="submission" date="2020-08" db="EMBL/GenBank/DDBJ databases">
        <title>Genomic Encyclopedia of Type Strains, Phase IV (KMG-IV): sequencing the most valuable type-strain genomes for metagenomic binning, comparative biology and taxonomic classification.</title>
        <authorList>
            <person name="Goeker M."/>
        </authorList>
    </citation>
    <scope>NUCLEOTIDE SEQUENCE [LARGE SCALE GENOMIC DNA]</scope>
    <source>
        <strain evidence="2 3">DSM 22975</strain>
    </source>
</reference>
<evidence type="ECO:0000256" key="1">
    <source>
        <dbReference type="SAM" id="SignalP"/>
    </source>
</evidence>
<evidence type="ECO:0000313" key="3">
    <source>
        <dbReference type="Proteomes" id="UP000585721"/>
    </source>
</evidence>
<proteinExistence type="predicted"/>
<feature type="chain" id="PRO_5032796069" evidence="1">
    <location>
        <begin position="20"/>
        <end position="136"/>
    </location>
</feature>
<name>A0A841GDC2_9GAMM</name>
<gene>
    <name evidence="2" type="ORF">HNR75_000461</name>
</gene>
<dbReference type="EMBL" id="JACHGR010000001">
    <property type="protein sequence ID" value="MBB6054596.1"/>
    <property type="molecule type" value="Genomic_DNA"/>
</dbReference>
<keyword evidence="1" id="KW-0732">Signal</keyword>
<accession>A0A841GDC2</accession>
<organism evidence="2 3">
    <name type="scientific">Tolumonas osonensis</name>
    <dbReference type="NCBI Taxonomy" id="675874"/>
    <lineage>
        <taxon>Bacteria</taxon>
        <taxon>Pseudomonadati</taxon>
        <taxon>Pseudomonadota</taxon>
        <taxon>Gammaproteobacteria</taxon>
        <taxon>Aeromonadales</taxon>
        <taxon>Aeromonadaceae</taxon>
        <taxon>Tolumonas</taxon>
    </lineage>
</organism>
<dbReference type="AlphaFoldDB" id="A0A841GDC2"/>
<dbReference type="RefSeq" id="WP_188025386.1">
    <property type="nucleotide sequence ID" value="NZ_JACHGR010000001.1"/>
</dbReference>
<keyword evidence="2" id="KW-0449">Lipoprotein</keyword>
<keyword evidence="3" id="KW-1185">Reference proteome</keyword>